<dbReference type="AlphaFoldDB" id="A0AAN8GX73"/>
<organism evidence="1 2">
    <name type="scientific">Champsocephalus gunnari</name>
    <name type="common">Mackerel icefish</name>
    <dbReference type="NCBI Taxonomy" id="52237"/>
    <lineage>
        <taxon>Eukaryota</taxon>
        <taxon>Metazoa</taxon>
        <taxon>Chordata</taxon>
        <taxon>Craniata</taxon>
        <taxon>Vertebrata</taxon>
        <taxon>Euteleostomi</taxon>
        <taxon>Actinopterygii</taxon>
        <taxon>Neopterygii</taxon>
        <taxon>Teleostei</taxon>
        <taxon>Neoteleostei</taxon>
        <taxon>Acanthomorphata</taxon>
        <taxon>Eupercaria</taxon>
        <taxon>Perciformes</taxon>
        <taxon>Notothenioidei</taxon>
        <taxon>Channichthyidae</taxon>
        <taxon>Champsocephalus</taxon>
    </lineage>
</organism>
<comment type="caution">
    <text evidence="1">The sequence shown here is derived from an EMBL/GenBank/DDBJ whole genome shotgun (WGS) entry which is preliminary data.</text>
</comment>
<evidence type="ECO:0000313" key="2">
    <source>
        <dbReference type="Proteomes" id="UP001331515"/>
    </source>
</evidence>
<name>A0AAN8GX73_CHAGU</name>
<dbReference type="EMBL" id="JAURVH010001535">
    <property type="protein sequence ID" value="KAK5893857.1"/>
    <property type="molecule type" value="Genomic_DNA"/>
</dbReference>
<sequence length="163" mass="18450">MTNNNWCTYVRIISSDCSAHLENLLISCWAFHLPREFTSVITAVYIPPLADNNTALDQLFGIINKTETSRPEAAFIVARDFNTANMKKVLPKYYQHISCPTRGGNILDHVYSPFRHGYKALPHPPFGKSDHISLLLLLLLPPPPPPPLPVACLHCRLPHLRFR</sequence>
<proteinExistence type="predicted"/>
<protein>
    <submittedName>
        <fullName evidence="1">Uncharacterized protein</fullName>
    </submittedName>
</protein>
<evidence type="ECO:0000313" key="1">
    <source>
        <dbReference type="EMBL" id="KAK5893857.1"/>
    </source>
</evidence>
<reference evidence="1 2" key="1">
    <citation type="journal article" date="2023" name="Mol. Biol. Evol.">
        <title>Genomics of Secondarily Temperate Adaptation in the Only Non-Antarctic Icefish.</title>
        <authorList>
            <person name="Rivera-Colon A.G."/>
            <person name="Rayamajhi N."/>
            <person name="Minhas B.F."/>
            <person name="Madrigal G."/>
            <person name="Bilyk K.T."/>
            <person name="Yoon V."/>
            <person name="Hune M."/>
            <person name="Gregory S."/>
            <person name="Cheng C.H.C."/>
            <person name="Catchen J.M."/>
        </authorList>
    </citation>
    <scope>NUCLEOTIDE SEQUENCE [LARGE SCALE GENOMIC DNA]</scope>
    <source>
        <tissue evidence="1">White muscle</tissue>
    </source>
</reference>
<dbReference type="Proteomes" id="UP001331515">
    <property type="component" value="Unassembled WGS sequence"/>
</dbReference>
<accession>A0AAN8GX73</accession>
<keyword evidence="2" id="KW-1185">Reference proteome</keyword>
<dbReference type="PANTHER" id="PTHR47510">
    <property type="entry name" value="REVERSE TRANSCRIPTASE DOMAIN-CONTAINING PROTEIN"/>
    <property type="match status" value="1"/>
</dbReference>
<gene>
    <name evidence="1" type="ORF">CgunFtcFv8_006691</name>
</gene>
<dbReference type="PANTHER" id="PTHR47510:SF3">
    <property type="entry name" value="ENDO_EXONUCLEASE_PHOSPHATASE DOMAIN-CONTAINING PROTEIN"/>
    <property type="match status" value="1"/>
</dbReference>